<dbReference type="InterPro" id="IPR036890">
    <property type="entry name" value="HATPase_C_sf"/>
</dbReference>
<dbReference type="PROSITE" id="PS50110">
    <property type="entry name" value="RESPONSE_REGULATORY"/>
    <property type="match status" value="1"/>
</dbReference>
<evidence type="ECO:0000259" key="7">
    <source>
        <dbReference type="PROSITE" id="PS50109"/>
    </source>
</evidence>
<feature type="domain" description="Response regulatory" evidence="8">
    <location>
        <begin position="779"/>
        <end position="897"/>
    </location>
</feature>
<name>A0A9N8HP90_9STRA</name>
<accession>A0A9N8HP90</accession>
<feature type="region of interest" description="Disordered" evidence="6">
    <location>
        <begin position="1"/>
        <end position="49"/>
    </location>
</feature>
<dbReference type="SMART" id="SM00448">
    <property type="entry name" value="REC"/>
    <property type="match status" value="1"/>
</dbReference>
<feature type="domain" description="Histidine kinase" evidence="7">
    <location>
        <begin position="284"/>
        <end position="626"/>
    </location>
</feature>
<protein>
    <submittedName>
        <fullName evidence="9">Hybrid signal transduction histidine kinase J</fullName>
    </submittedName>
</protein>
<dbReference type="PROSITE" id="PS50109">
    <property type="entry name" value="HIS_KIN"/>
    <property type="match status" value="1"/>
</dbReference>
<dbReference type="Gene3D" id="1.10.287.130">
    <property type="match status" value="1"/>
</dbReference>
<feature type="compositionally biased region" description="Low complexity" evidence="6">
    <location>
        <begin position="24"/>
        <end position="40"/>
    </location>
</feature>
<evidence type="ECO:0000256" key="5">
    <source>
        <dbReference type="PROSITE-ProRule" id="PRU00169"/>
    </source>
</evidence>
<keyword evidence="3 9" id="KW-0418">Kinase</keyword>
<feature type="region of interest" description="Disordered" evidence="6">
    <location>
        <begin position="429"/>
        <end position="532"/>
    </location>
</feature>
<dbReference type="PANTHER" id="PTHR45339">
    <property type="entry name" value="HYBRID SIGNAL TRANSDUCTION HISTIDINE KINASE J"/>
    <property type="match status" value="1"/>
</dbReference>
<dbReference type="InterPro" id="IPR029016">
    <property type="entry name" value="GAF-like_dom_sf"/>
</dbReference>
<dbReference type="Pfam" id="PF00072">
    <property type="entry name" value="Response_reg"/>
    <property type="match status" value="1"/>
</dbReference>
<keyword evidence="4" id="KW-0902">Two-component regulatory system</keyword>
<dbReference type="OrthoDB" id="46776at2759"/>
<dbReference type="Gene3D" id="3.40.50.2300">
    <property type="match status" value="1"/>
</dbReference>
<dbReference type="InterPro" id="IPR003594">
    <property type="entry name" value="HATPase_dom"/>
</dbReference>
<dbReference type="Gene3D" id="3.30.565.10">
    <property type="entry name" value="Histidine kinase-like ATPase, C-terminal domain"/>
    <property type="match status" value="1"/>
</dbReference>
<feature type="modified residue" description="4-aspartylphosphate" evidence="5">
    <location>
        <position position="829"/>
    </location>
</feature>
<feature type="compositionally biased region" description="Basic and acidic residues" evidence="6">
    <location>
        <begin position="447"/>
        <end position="471"/>
    </location>
</feature>
<keyword evidence="1 5" id="KW-0597">Phosphoprotein</keyword>
<dbReference type="PRINTS" id="PR00344">
    <property type="entry name" value="BCTRLSENSOR"/>
</dbReference>
<dbReference type="PANTHER" id="PTHR45339:SF1">
    <property type="entry name" value="HYBRID SIGNAL TRANSDUCTION HISTIDINE KINASE J"/>
    <property type="match status" value="1"/>
</dbReference>
<dbReference type="SUPFAM" id="SSF52172">
    <property type="entry name" value="CheY-like"/>
    <property type="match status" value="1"/>
</dbReference>
<evidence type="ECO:0000256" key="4">
    <source>
        <dbReference type="ARBA" id="ARBA00023012"/>
    </source>
</evidence>
<keyword evidence="10" id="KW-1185">Reference proteome</keyword>
<comment type="caution">
    <text evidence="9">The sequence shown here is derived from an EMBL/GenBank/DDBJ whole genome shotgun (WGS) entry which is preliminary data.</text>
</comment>
<evidence type="ECO:0000256" key="3">
    <source>
        <dbReference type="ARBA" id="ARBA00022777"/>
    </source>
</evidence>
<reference evidence="9" key="1">
    <citation type="submission" date="2020-06" db="EMBL/GenBank/DDBJ databases">
        <authorList>
            <consortium name="Plant Systems Biology data submission"/>
        </authorList>
    </citation>
    <scope>NUCLEOTIDE SEQUENCE</scope>
    <source>
        <strain evidence="9">D6</strain>
    </source>
</reference>
<feature type="region of interest" description="Disordered" evidence="6">
    <location>
        <begin position="238"/>
        <end position="260"/>
    </location>
</feature>
<dbReference type="EMBL" id="CAICTM010001299">
    <property type="protein sequence ID" value="CAB9522428.1"/>
    <property type="molecule type" value="Genomic_DNA"/>
</dbReference>
<evidence type="ECO:0000256" key="6">
    <source>
        <dbReference type="SAM" id="MobiDB-lite"/>
    </source>
</evidence>
<dbReference type="Pfam" id="PF02518">
    <property type="entry name" value="HATPase_c"/>
    <property type="match status" value="1"/>
</dbReference>
<dbReference type="InterPro" id="IPR003661">
    <property type="entry name" value="HisK_dim/P_dom"/>
</dbReference>
<dbReference type="Pfam" id="PF13185">
    <property type="entry name" value="GAF_2"/>
    <property type="match status" value="1"/>
</dbReference>
<dbReference type="AlphaFoldDB" id="A0A9N8HP90"/>
<evidence type="ECO:0000259" key="8">
    <source>
        <dbReference type="PROSITE" id="PS50110"/>
    </source>
</evidence>
<sequence length="897" mass="98892">MTAAEEIVVTDHEYEYDDDDDDLSFATAASSESSTTSTTSNDQPASKRARLDHDKLRLLDGIATVQRQYLMREEPRVVFGTLLEKLLDLMDSEYGFIGEVMYKEEDGSPYLQTHAITNIAWNAVTRAFYNDNVDHGLKFFNMNSLFGQVIVTAEPMVCNAPQDHPAACGIPEGHPPLDHFLGIPFFESTTRDDNGPAQLWHGRHCQQTRRIYRGRCRVSRALRHDLFQSHSSIQCRSQEPGTRRYARAAGPGTNPGTPKVQRITRRSQSQVGGRFTGAVADICQYHHEIRTPLNCVIGLSSLLQETNLSPYQQDCLQMIVTSGDLLLTVVNDVLDYSKLETGNVEIAVKPSNIQTCLDAVVHSIAQKARDKNLTVATSYDPAVPETIDMDNRRLQQILYNLLGNSVKFSPPEGVIELKVGLVENPYRQQQQQLEDTAPQPQGEEADTERPDPTNATTERDETAAAETDKPVSSKPSGSGGGCPFLSGKEPTKDAPPSQPATAGGCPFLSGKEPEKQDSSSSMGSSKSPPGAMMLTEEDQLSEGLRTCDKILRFRVKDYGNGIPRKDFTRIFKPFKQANSMIETSHGGTGLGLAIVTKLVKGLGGTISVDSVVGQWTEFAVDFPFTGKLFDVKPLTKELQRGEIISIEQPGSNSGSNLLSELGVNNVRRFDSMESLLETMSPPNNGLQKDRFYLTLVDEQLHDATQHKQFKNLTKQKTAMVTHGPNYGVKETNLHFRSLRQVLPSVLIRSLAAQMKASSHGGPEVESPEAARPISYDRLRILVAEDNIINQKVLGRMLSRLGVTNVEFADNGEIAVTKNKEQEFDLIFMDMQMPIMDGLEATKLIVKHRGDKALPKVVFVTANVSEKFEEEASDAGGDGYISKPFSLGVIDKAFSGYL</sequence>
<evidence type="ECO:0000256" key="1">
    <source>
        <dbReference type="ARBA" id="ARBA00022553"/>
    </source>
</evidence>
<dbReference type="SMART" id="SM00387">
    <property type="entry name" value="HATPase_c"/>
    <property type="match status" value="1"/>
</dbReference>
<dbReference type="InterPro" id="IPR036097">
    <property type="entry name" value="HisK_dim/P_sf"/>
</dbReference>
<dbReference type="SMART" id="SM00388">
    <property type="entry name" value="HisKA"/>
    <property type="match status" value="1"/>
</dbReference>
<dbReference type="InterPro" id="IPR005467">
    <property type="entry name" value="His_kinase_dom"/>
</dbReference>
<keyword evidence="2" id="KW-0808">Transferase</keyword>
<dbReference type="InterPro" id="IPR011006">
    <property type="entry name" value="CheY-like_superfamily"/>
</dbReference>
<dbReference type="CDD" id="cd00082">
    <property type="entry name" value="HisKA"/>
    <property type="match status" value="1"/>
</dbReference>
<dbReference type="CDD" id="cd17546">
    <property type="entry name" value="REC_hyHK_CKI1_RcsC-like"/>
    <property type="match status" value="1"/>
</dbReference>
<dbReference type="SUPFAM" id="SSF55874">
    <property type="entry name" value="ATPase domain of HSP90 chaperone/DNA topoisomerase II/histidine kinase"/>
    <property type="match status" value="2"/>
</dbReference>
<dbReference type="InterPro" id="IPR003018">
    <property type="entry name" value="GAF"/>
</dbReference>
<evidence type="ECO:0000256" key="2">
    <source>
        <dbReference type="ARBA" id="ARBA00022679"/>
    </source>
</evidence>
<dbReference type="InterPro" id="IPR004358">
    <property type="entry name" value="Sig_transdc_His_kin-like_C"/>
</dbReference>
<proteinExistence type="predicted"/>
<dbReference type="Gene3D" id="3.30.450.40">
    <property type="match status" value="1"/>
</dbReference>
<dbReference type="Proteomes" id="UP001153069">
    <property type="component" value="Unassembled WGS sequence"/>
</dbReference>
<dbReference type="InterPro" id="IPR001789">
    <property type="entry name" value="Sig_transdc_resp-reg_receiver"/>
</dbReference>
<evidence type="ECO:0000313" key="9">
    <source>
        <dbReference type="EMBL" id="CAB9522428.1"/>
    </source>
</evidence>
<organism evidence="9 10">
    <name type="scientific">Seminavis robusta</name>
    <dbReference type="NCBI Taxonomy" id="568900"/>
    <lineage>
        <taxon>Eukaryota</taxon>
        <taxon>Sar</taxon>
        <taxon>Stramenopiles</taxon>
        <taxon>Ochrophyta</taxon>
        <taxon>Bacillariophyta</taxon>
        <taxon>Bacillariophyceae</taxon>
        <taxon>Bacillariophycidae</taxon>
        <taxon>Naviculales</taxon>
        <taxon>Naviculaceae</taxon>
        <taxon>Seminavis</taxon>
    </lineage>
</organism>
<feature type="compositionally biased region" description="Low complexity" evidence="6">
    <location>
        <begin position="518"/>
        <end position="527"/>
    </location>
</feature>
<dbReference type="Pfam" id="PF00512">
    <property type="entry name" value="HisKA"/>
    <property type="match status" value="1"/>
</dbReference>
<dbReference type="GO" id="GO:0000155">
    <property type="term" value="F:phosphorelay sensor kinase activity"/>
    <property type="evidence" value="ECO:0007669"/>
    <property type="project" value="InterPro"/>
</dbReference>
<dbReference type="SUPFAM" id="SSF47384">
    <property type="entry name" value="Homodimeric domain of signal transducing histidine kinase"/>
    <property type="match status" value="1"/>
</dbReference>
<gene>
    <name evidence="9" type="ORF">SEMRO_1301_G260860.1</name>
</gene>
<feature type="compositionally biased region" description="Acidic residues" evidence="6">
    <location>
        <begin position="14"/>
        <end position="23"/>
    </location>
</feature>
<evidence type="ECO:0000313" key="10">
    <source>
        <dbReference type="Proteomes" id="UP001153069"/>
    </source>
</evidence>